<proteinExistence type="predicted"/>
<dbReference type="EMBL" id="CP007139">
    <property type="protein sequence ID" value="AIE86940.1"/>
    <property type="molecule type" value="Genomic_DNA"/>
</dbReference>
<keyword evidence="4" id="KW-1185">Reference proteome</keyword>
<dbReference type="Pfam" id="PF25778">
    <property type="entry name" value="DUF7948"/>
    <property type="match status" value="1"/>
</dbReference>
<feature type="domain" description="DUF7948" evidence="2">
    <location>
        <begin position="23"/>
        <end position="138"/>
    </location>
</feature>
<dbReference type="STRING" id="661478.OP10G_3572"/>
<dbReference type="KEGG" id="fgi:OP10G_3572"/>
<gene>
    <name evidence="3" type="ORF">OP10G_3572</name>
</gene>
<feature type="region of interest" description="Disordered" evidence="1">
    <location>
        <begin position="1"/>
        <end position="22"/>
    </location>
</feature>
<evidence type="ECO:0000259" key="2">
    <source>
        <dbReference type="Pfam" id="PF25778"/>
    </source>
</evidence>
<dbReference type="PANTHER" id="PTHR35580">
    <property type="entry name" value="CELL SURFACE GLYCOPROTEIN (S-LAYER PROTEIN)-LIKE PROTEIN"/>
    <property type="match status" value="1"/>
</dbReference>
<organism evidence="3 4">
    <name type="scientific">Fimbriimonas ginsengisoli Gsoil 348</name>
    <dbReference type="NCBI Taxonomy" id="661478"/>
    <lineage>
        <taxon>Bacteria</taxon>
        <taxon>Bacillati</taxon>
        <taxon>Armatimonadota</taxon>
        <taxon>Fimbriimonadia</taxon>
        <taxon>Fimbriimonadales</taxon>
        <taxon>Fimbriimonadaceae</taxon>
        <taxon>Fimbriimonas</taxon>
    </lineage>
</organism>
<dbReference type="InterPro" id="IPR052918">
    <property type="entry name" value="Motility_Chemotaxis_Reg"/>
</dbReference>
<dbReference type="PANTHER" id="PTHR35580:SF1">
    <property type="entry name" value="PHYTASE-LIKE DOMAIN-CONTAINING PROTEIN"/>
    <property type="match status" value="1"/>
</dbReference>
<dbReference type="Proteomes" id="UP000027982">
    <property type="component" value="Chromosome"/>
</dbReference>
<dbReference type="eggNOG" id="COG1404">
    <property type="taxonomic scope" value="Bacteria"/>
</dbReference>
<sequence length="1553" mass="159758">MPEGLALPGGAAYRTNTGNTPGTAHRYGAVVQKDIYSGIDARYYVDGSKPRYDLIVAPNADPSTVRVRFDGASAVKVRGNEVVLGTTLGALKNGHPVAYQANGKGKTLVAAKYFQRPDGSIGIKLGGYDKSRTLVIDPLVYGSYYGGESGNDEVRNVVSDSDGVFLVGRTLAPDFPALTGPYGFNLKGGYDAFVAKLRGDAYSNVYSAYFGGSQNDIAQFCTLDPFGNLWIAGRTASTDFPNNPRDNIQFLTGDPQANGGTFVLSYLGRRTTPLPFNATTTQVFNALSAIPALSGGVLKSVTAVRGTQLPGTFQGTIYRIVTDGDLGPAIITPVTEDNVPGNKSVFGLRPHVFTTGTGQFPNPDAFTTRAFVTRTFPKTGSWTLTYTDPIGGPLAAQTTAFLSVAANAATVQAALNALTNLNGGTFKVTGTPFSTGGVFDIQFTPQNSPTPGPAPTLESITQLLGPVPSYTQSKFTDIFVMRWAKSSSKVLDPAGDIVQIFGGEGNELLSGFAVKQNDNPGPNDPVLFGFAGDYTPPFGGAATGIPGVGGTQDNFSFIALSSFSNGVITPNTAATKWVAGTLVTTLGGFAMDRNGDAYICGNVGFDGFNDDNPGSNGEFPTTPGIFENGDKLRYIDTFMRKYDQQGNIVLSGILGGNGDDTIGGIDTDPHGVTDKVGSAIYVDAQNSIYMTGIARSFNFPRTSNVFGETFDANAVVFVTKISADGATIIQSTNLKTTGNIVPSGISVDPSGNTWVAGTAHPNFLDFPQTNGQAPGDPNEPIATAFPTLPIPLPLPTPTTPEPRYPLDYTYSSPAVPEMPTTEGWVFGLNQTFSNWLYMSWTGGLYDEMVFGPYVDKFGDVWVNGWTDSARRYITVSSTGTVKQYGHTGEGLPVQAGQNPYPPQNLISPLAFKATPAAGGDTNMTMVYGAYGDHNGNTWGPGTLTAAYRRDGFVTKLRYTSVASIQAVNLNPSTVPGGLGATSTGTVTLSGPAPGDGAQVEITLDNASASFSPTSPQSSMVLTIAGGQTTGNFTIYTNAVTANTAVNVKATYLGTFQSTRLNVVPWLQGIGVTPNTLVGGNVTSGRISLSAPALVGGGGVVVNLTTDTPSLISFPGGSQVTVPEGLSSVNFTVKTAGVDKKTFANVTASVLGVNRTAAMTLTTANLLNLTFNPQVVAGLSSTTGTLVLDGEAGPNGFDVTLGGAPAGFVINPTTIHFGNAETSHTFTVTTPNVTSNATVRVTANRAASGEYQAGSVSNTFTVVTATIASISIDPSTVNGGDTATLTVNLSAPAPASGVLVNLASSDPATATIASSVTIPAGAQTATVDVPTQVISKTKVVTITASRSATDSKSATLTVTGVDIALSLNPASVSGGQSVTGTVTSARPAGAGGLVVALSSSNTAVANPAVATVTIPAGQTTATFTVNTFSVDANTNVTITASLGAGTTPATAVLEVRSIGVLSVAFNKASVTGGQTVSVTITLDAPAKAGGTSVNISVVNNQFVAIPAAITVPAGQTTYTFTLTTRRVSRDQRTTLIASAAGASAQASLLVKFGF</sequence>
<dbReference type="eggNOG" id="COG3291">
    <property type="taxonomic scope" value="Bacteria"/>
</dbReference>
<accession>A0A068NVX7</accession>
<dbReference type="InterPro" id="IPR057708">
    <property type="entry name" value="DUF7948"/>
</dbReference>
<name>A0A068NVX7_FIMGI</name>
<dbReference type="HOGENOM" id="CLU_246264_0_0_0"/>
<dbReference type="eggNOG" id="COG3170">
    <property type="taxonomic scope" value="Bacteria"/>
</dbReference>
<evidence type="ECO:0000256" key="1">
    <source>
        <dbReference type="SAM" id="MobiDB-lite"/>
    </source>
</evidence>
<reference evidence="3 4" key="1">
    <citation type="journal article" date="2014" name="PLoS ONE">
        <title>The first complete genome sequence of the class fimbriimonadia in the phylum armatimonadetes.</title>
        <authorList>
            <person name="Hu Z.Y."/>
            <person name="Wang Y.Z."/>
            <person name="Im W.T."/>
            <person name="Wang S.Y."/>
            <person name="Zhao G.P."/>
            <person name="Zheng H.J."/>
            <person name="Quan Z.X."/>
        </authorList>
    </citation>
    <scope>NUCLEOTIDE SEQUENCE [LARGE SCALE GENOMIC DNA]</scope>
    <source>
        <strain evidence="3">Gsoil 348</strain>
    </source>
</reference>
<evidence type="ECO:0000313" key="3">
    <source>
        <dbReference type="EMBL" id="AIE86940.1"/>
    </source>
</evidence>
<evidence type="ECO:0000313" key="4">
    <source>
        <dbReference type="Proteomes" id="UP000027982"/>
    </source>
</evidence>
<protein>
    <recommendedName>
        <fullName evidence="2">DUF7948 domain-containing protein</fullName>
    </recommendedName>
</protein>